<sequence>MKGVVYETPASSEDDFNLCNDDVGSVVNATIELSICHVGGTGARTRDPPPSDYKSVTLPLSYEANNTVQNTMPPLGKELRLVGRGITEHQNDIKRLQDGYKFAQLQNIPIGLRMIALGQQLRTENCNVRQKAFTPSPLLPLTRPARAGVRGQGSSVISGRQVVRERLKARQAIIQEARFVLQRRLAPWQPPSRQFMRVGGARAIVRPYVIDNEPEENRVATKVSSGSKLCDCEHRTFKTSLFTWLNASIYSSLVLANFCLRTDLNCRQSSFFGDTVAAERLACSPPTKANRVQSPGRVTPGSSHVGIVPDDAAGRRVFSGISCSIPSLHSGAAPYTPHFTHIGFQDLDVNSRPDLFIHSLNS</sequence>
<reference evidence="1 2" key="1">
    <citation type="submission" date="2023-02" db="EMBL/GenBank/DDBJ databases">
        <title>LHISI_Scaffold_Assembly.</title>
        <authorList>
            <person name="Stuart O.P."/>
            <person name="Cleave R."/>
            <person name="Magrath M.J.L."/>
            <person name="Mikheyev A.S."/>
        </authorList>
    </citation>
    <scope>NUCLEOTIDE SEQUENCE [LARGE SCALE GENOMIC DNA]</scope>
    <source>
        <strain evidence="1">Daus_M_001</strain>
        <tissue evidence="1">Leg muscle</tissue>
    </source>
</reference>
<organism evidence="1 2">
    <name type="scientific">Dryococelus australis</name>
    <dbReference type="NCBI Taxonomy" id="614101"/>
    <lineage>
        <taxon>Eukaryota</taxon>
        <taxon>Metazoa</taxon>
        <taxon>Ecdysozoa</taxon>
        <taxon>Arthropoda</taxon>
        <taxon>Hexapoda</taxon>
        <taxon>Insecta</taxon>
        <taxon>Pterygota</taxon>
        <taxon>Neoptera</taxon>
        <taxon>Polyneoptera</taxon>
        <taxon>Phasmatodea</taxon>
        <taxon>Verophasmatodea</taxon>
        <taxon>Anareolatae</taxon>
        <taxon>Phasmatidae</taxon>
        <taxon>Eurycanthinae</taxon>
        <taxon>Dryococelus</taxon>
    </lineage>
</organism>
<dbReference type="Proteomes" id="UP001159363">
    <property type="component" value="Chromosome 10"/>
</dbReference>
<evidence type="ECO:0000313" key="1">
    <source>
        <dbReference type="EMBL" id="KAJ8872333.1"/>
    </source>
</evidence>
<proteinExistence type="predicted"/>
<accession>A0ABQ9GK03</accession>
<name>A0ABQ9GK03_9NEOP</name>
<dbReference type="EMBL" id="JARBHB010000011">
    <property type="protein sequence ID" value="KAJ8872333.1"/>
    <property type="molecule type" value="Genomic_DNA"/>
</dbReference>
<evidence type="ECO:0000313" key="2">
    <source>
        <dbReference type="Proteomes" id="UP001159363"/>
    </source>
</evidence>
<keyword evidence="2" id="KW-1185">Reference proteome</keyword>
<gene>
    <name evidence="1" type="ORF">PR048_025937</name>
</gene>
<comment type="caution">
    <text evidence="1">The sequence shown here is derived from an EMBL/GenBank/DDBJ whole genome shotgun (WGS) entry which is preliminary data.</text>
</comment>
<protein>
    <submittedName>
        <fullName evidence="1">Uncharacterized protein</fullName>
    </submittedName>
</protein>